<feature type="domain" description="Abortive phage infection protein C-terminal" evidence="1">
    <location>
        <begin position="249"/>
        <end position="562"/>
    </location>
</feature>
<evidence type="ECO:0008006" key="5">
    <source>
        <dbReference type="Google" id="ProtNLM"/>
    </source>
</evidence>
<dbReference type="InterPro" id="IPR055101">
    <property type="entry name" value="AIPR_N"/>
</dbReference>
<protein>
    <recommendedName>
        <fullName evidence="5">Abortive phage infection protein</fullName>
    </recommendedName>
</protein>
<proteinExistence type="predicted"/>
<evidence type="ECO:0000313" key="4">
    <source>
        <dbReference type="Proteomes" id="UP000375525"/>
    </source>
</evidence>
<gene>
    <name evidence="3" type="ORF">PS880_01305</name>
</gene>
<dbReference type="Pfam" id="PF10592">
    <property type="entry name" value="AIPR"/>
    <property type="match status" value="1"/>
</dbReference>
<evidence type="ECO:0000259" key="1">
    <source>
        <dbReference type="Pfam" id="PF10592"/>
    </source>
</evidence>
<sequence>MELIEYLKELQAEIREVELSFDSPGEKYPYPELVFAEKVMQHMFDIGMTNEPQLCYFDDHPGASTLRLSGYSFGSSDDDEAPDQLDLFVSLYRGVDEIELLPPTEIVKAANQCMRFLKNCVNGTLEKSMDETNEAYPLVVSVRQFFSGLDKLRVFVITDLRLRTKGGFAPTEFMGKSIQLEVMDIERLFNHLQENRPRDEVLIDFSEISGSALPCVWVPGVAGEYDYALTAIPGEALRFIYDKYGARVLEANVRSFLSATGKINKGIRDSLRTEPERFMAYNNGVVLVADEIGMNRAADGSPGILWLKGMQIVNGGQTTASLYFTKKKFPNTDLSKVRVPAKLIVLRSSESEELLISNISKYANSQNAVKASDLSANHPFHTEIETLAARTYCPDGVGRWYYERSGGSYKVMLEREGKTPARIKKLQAAIPPTRKITKTDFAKFLNAWGQNPHMASLGGQKNFDAFMVDVDNRTEKGLSKVPDSAEFKRMIAQVILFKAAQKLLRPLFPAFQGNVTIYTLSLFSAKAGSNFDLEMIWQNQKISPELAKQIVVWAKEVDETLHRGAHGRMISEWAKKEECWIYIKNNKYSPMSSCIPESKLPSYD</sequence>
<organism evidence="3 4">
    <name type="scientific">Pseudomonas fluorescens</name>
    <dbReference type="NCBI Taxonomy" id="294"/>
    <lineage>
        <taxon>Bacteria</taxon>
        <taxon>Pseudomonadati</taxon>
        <taxon>Pseudomonadota</taxon>
        <taxon>Gammaproteobacteria</taxon>
        <taxon>Pseudomonadales</taxon>
        <taxon>Pseudomonadaceae</taxon>
        <taxon>Pseudomonas</taxon>
    </lineage>
</organism>
<reference evidence="3 4" key="1">
    <citation type="submission" date="2019-09" db="EMBL/GenBank/DDBJ databases">
        <authorList>
            <person name="Chandra G."/>
            <person name="Truman W A."/>
        </authorList>
    </citation>
    <scope>NUCLEOTIDE SEQUENCE [LARGE SCALE GENOMIC DNA]</scope>
    <source>
        <strain evidence="3">PS880</strain>
    </source>
</reference>
<evidence type="ECO:0000259" key="2">
    <source>
        <dbReference type="Pfam" id="PF22879"/>
    </source>
</evidence>
<feature type="domain" description="Abortive infection phage resistance protein N-terminal" evidence="2">
    <location>
        <begin position="35"/>
        <end position="190"/>
    </location>
</feature>
<dbReference type="OrthoDB" id="9806213at2"/>
<accession>A0A5E7I2L0</accession>
<name>A0A5E7I2L0_PSEFL</name>
<dbReference type="Pfam" id="PF22879">
    <property type="entry name" value="AIPR_N"/>
    <property type="match status" value="1"/>
</dbReference>
<evidence type="ECO:0000313" key="3">
    <source>
        <dbReference type="EMBL" id="VVO70951.1"/>
    </source>
</evidence>
<dbReference type="RefSeq" id="WP_150779071.1">
    <property type="nucleotide sequence ID" value="NZ_CABVIH010000005.1"/>
</dbReference>
<dbReference type="EMBL" id="CABVIH010000005">
    <property type="protein sequence ID" value="VVO70951.1"/>
    <property type="molecule type" value="Genomic_DNA"/>
</dbReference>
<dbReference type="AlphaFoldDB" id="A0A5E7I2L0"/>
<dbReference type="Proteomes" id="UP000375525">
    <property type="component" value="Unassembled WGS sequence"/>
</dbReference>
<dbReference type="InterPro" id="IPR018891">
    <property type="entry name" value="AIPR_C"/>
</dbReference>